<organism evidence="2 3">
    <name type="scientific">Streptomyces solicathayae</name>
    <dbReference type="NCBI Taxonomy" id="3081768"/>
    <lineage>
        <taxon>Bacteria</taxon>
        <taxon>Bacillati</taxon>
        <taxon>Actinomycetota</taxon>
        <taxon>Actinomycetes</taxon>
        <taxon>Kitasatosporales</taxon>
        <taxon>Streptomycetaceae</taxon>
        <taxon>Streptomyces</taxon>
    </lineage>
</organism>
<evidence type="ECO:0000256" key="1">
    <source>
        <dbReference type="SAM" id="MobiDB-lite"/>
    </source>
</evidence>
<feature type="compositionally biased region" description="Basic and acidic residues" evidence="1">
    <location>
        <begin position="71"/>
        <end position="86"/>
    </location>
</feature>
<feature type="compositionally biased region" description="Polar residues" evidence="1">
    <location>
        <begin position="95"/>
        <end position="105"/>
    </location>
</feature>
<dbReference type="EMBL" id="CP137573">
    <property type="protein sequence ID" value="WOX26304.1"/>
    <property type="molecule type" value="Genomic_DNA"/>
</dbReference>
<dbReference type="Proteomes" id="UP001301731">
    <property type="component" value="Chromosome"/>
</dbReference>
<evidence type="ECO:0008006" key="4">
    <source>
        <dbReference type="Google" id="ProtNLM"/>
    </source>
</evidence>
<evidence type="ECO:0000313" key="3">
    <source>
        <dbReference type="Proteomes" id="UP001301731"/>
    </source>
</evidence>
<feature type="region of interest" description="Disordered" evidence="1">
    <location>
        <begin position="71"/>
        <end position="105"/>
    </location>
</feature>
<name>A0ABZ0M3F2_9ACTN</name>
<keyword evidence="3" id="KW-1185">Reference proteome</keyword>
<proteinExistence type="predicted"/>
<evidence type="ECO:0000313" key="2">
    <source>
        <dbReference type="EMBL" id="WOX26304.1"/>
    </source>
</evidence>
<reference evidence="2 3" key="1">
    <citation type="submission" date="2023-10" db="EMBL/GenBank/DDBJ databases">
        <title>The genome sequence of Streptomyces sp. HUAS YS2.</title>
        <authorList>
            <person name="Mo P."/>
        </authorList>
    </citation>
    <scope>NUCLEOTIDE SEQUENCE [LARGE SCALE GENOMIC DNA]</scope>
    <source>
        <strain evidence="2 3">HUAS YS2</strain>
    </source>
</reference>
<protein>
    <recommendedName>
        <fullName evidence="4">Secreted protein</fullName>
    </recommendedName>
</protein>
<dbReference type="RefSeq" id="WP_318109265.1">
    <property type="nucleotide sequence ID" value="NZ_CP137573.1"/>
</dbReference>
<gene>
    <name evidence="2" type="ORF">R2D22_34955</name>
</gene>
<sequence length="259" mass="27100">MSGMFRLSSRSWLILSVPVVALVVWAGVLAFPSAGPGGPLAGLPPRPAVPLPDAPLPGGGVAQLSKCRVDEDPRPAAKGSGERGKDPQLGFGGWSAQSPGAKQPGRTTFSLHAFLRTIDRPLLLDAPIAERRVTVDIYGPHGEGRRASARGLSATVVDGKYPEGVVPPPSSGAYRVKPGDNLLLKIDLPAAAVCPGHTLMSVGRCTPETTNDAQDCPVVTFTLSDPAIRAYRSALTGEPESRVSDRLVAVSMELERSET</sequence>
<accession>A0ABZ0M3F2</accession>